<organism evidence="3">
    <name type="scientific">hydrothermal vent metagenome</name>
    <dbReference type="NCBI Taxonomy" id="652676"/>
    <lineage>
        <taxon>unclassified sequences</taxon>
        <taxon>metagenomes</taxon>
        <taxon>ecological metagenomes</taxon>
    </lineage>
</organism>
<evidence type="ECO:0000256" key="1">
    <source>
        <dbReference type="ARBA" id="ARBA00006096"/>
    </source>
</evidence>
<evidence type="ECO:0000313" key="3">
    <source>
        <dbReference type="EMBL" id="VAX24632.1"/>
    </source>
</evidence>
<reference evidence="3" key="1">
    <citation type="submission" date="2018-06" db="EMBL/GenBank/DDBJ databases">
        <authorList>
            <person name="Zhirakovskaya E."/>
        </authorList>
    </citation>
    <scope>NUCLEOTIDE SEQUENCE</scope>
</reference>
<dbReference type="InterPro" id="IPR012338">
    <property type="entry name" value="Beta-lactam/transpept-like"/>
</dbReference>
<dbReference type="AlphaFoldDB" id="A0A3B1C8Z5"/>
<dbReference type="SUPFAM" id="SSF56601">
    <property type="entry name" value="beta-lactamase/transpeptidase-like"/>
    <property type="match status" value="1"/>
</dbReference>
<dbReference type="Pfam" id="PF02113">
    <property type="entry name" value="Peptidase_S13"/>
    <property type="match status" value="1"/>
</dbReference>
<dbReference type="Gene3D" id="3.50.80.20">
    <property type="entry name" value="D-Ala-D-Ala carboxypeptidase C, peptidase S13"/>
    <property type="match status" value="1"/>
</dbReference>
<dbReference type="GO" id="GO:0009002">
    <property type="term" value="F:serine-type D-Ala-D-Ala carboxypeptidase activity"/>
    <property type="evidence" value="ECO:0007669"/>
    <property type="project" value="UniProtKB-EC"/>
</dbReference>
<proteinExistence type="inferred from homology"/>
<comment type="similarity">
    <text evidence="1">Belongs to the peptidase S13 family.</text>
</comment>
<dbReference type="EMBL" id="UOGE01000096">
    <property type="protein sequence ID" value="VAX24632.1"/>
    <property type="molecule type" value="Genomic_DNA"/>
</dbReference>
<accession>A0A3B1C8Z5</accession>
<name>A0A3B1C8Z5_9ZZZZ</name>
<dbReference type="InterPro" id="IPR000667">
    <property type="entry name" value="Peptidase_S13"/>
</dbReference>
<keyword evidence="2 3" id="KW-0378">Hydrolase</keyword>
<keyword evidence="3" id="KW-0645">Protease</keyword>
<dbReference type="PANTHER" id="PTHR30023">
    <property type="entry name" value="D-ALANYL-D-ALANINE CARBOXYPEPTIDASE"/>
    <property type="match status" value="1"/>
</dbReference>
<dbReference type="PRINTS" id="PR00922">
    <property type="entry name" value="DADACBPTASE3"/>
</dbReference>
<dbReference type="EC" id="3.4.16.4" evidence="3"/>
<dbReference type="Gene3D" id="3.40.710.10">
    <property type="entry name" value="DD-peptidase/beta-lactamase superfamily"/>
    <property type="match status" value="2"/>
</dbReference>
<evidence type="ECO:0000256" key="2">
    <source>
        <dbReference type="ARBA" id="ARBA00022801"/>
    </source>
</evidence>
<protein>
    <submittedName>
        <fullName evidence="3">D-alanyl-D-alanine carboxypeptidase</fullName>
        <ecNumber evidence="3">3.4.16.4</ecNumber>
    </submittedName>
</protein>
<dbReference type="PANTHER" id="PTHR30023:SF0">
    <property type="entry name" value="PENICILLIN-SENSITIVE CARBOXYPEPTIDASE A"/>
    <property type="match status" value="1"/>
</dbReference>
<dbReference type="GO" id="GO:0000270">
    <property type="term" value="P:peptidoglycan metabolic process"/>
    <property type="evidence" value="ECO:0007669"/>
    <property type="project" value="TreeGrafter"/>
</dbReference>
<sequence length="479" mass="51953">MMRIAIICLTVFIALSAGSEGNEKEKLAVKINRALMARCIGKGATAVRVIDVHSGDVLYDKNGAKALVPASVMKLVTTASALHHLGPAYRFETDFLHGGQMEGGVISGDLFIRGKGDPKLTPEAIWLIAEELARRNITKIKGDIVVDDTFFDQLSVPPSWSMALSQKAYDAKIGALSVNFNTIAFHIYPGDNKGDPLIVGMTPQNDQIKVINKTRTILRGVSRVHVRKSKGKNGQVFILTGALKPRSEKRVIYRNVDTPWLFAGEVIAAFLKNAGIMVEGKITRGKTPEDAKLLYTHKSPPLSMILRDLNRYSNNFIAEQIVKTISAEVDGAPGSHRSGLELSKKFLDGIGVNTDGIRLACGSGRSRKNRLTARSITDLLRLTAQRFDIGPDFVASLGIMGVDGSVRKRLAKSPAKANARAKTGTLNGVSALAGYVAGKDEKLYAYAIMQNRNKCYYKQADAIEDKIVTAVFLLGQGGE</sequence>
<dbReference type="NCBIfam" id="TIGR00666">
    <property type="entry name" value="PBP4"/>
    <property type="match status" value="1"/>
</dbReference>
<dbReference type="GO" id="GO:0006508">
    <property type="term" value="P:proteolysis"/>
    <property type="evidence" value="ECO:0007669"/>
    <property type="project" value="InterPro"/>
</dbReference>
<gene>
    <name evidence="3" type="ORF">MNBD_NITROSPINAE02-2014</name>
</gene>
<keyword evidence="3" id="KW-0121">Carboxypeptidase</keyword>